<sequence length="95" mass="10782">MEAVPRESPVETVITLTIEGCNPDTSVTFSGREANPIIPTLLVEIIFYYVTKRESERKVMYNTRSTDSTVSPPESCRISCYRMTGIFFQYFSIGL</sequence>
<protein>
    <submittedName>
        <fullName evidence="1">Uncharacterized protein</fullName>
    </submittedName>
</protein>
<gene>
    <name evidence="1" type="ORF">NPIL_97981</name>
</gene>
<name>A0A8X6TQX3_NEPPI</name>
<comment type="caution">
    <text evidence="1">The sequence shown here is derived from an EMBL/GenBank/DDBJ whole genome shotgun (WGS) entry which is preliminary data.</text>
</comment>
<dbReference type="Proteomes" id="UP000887013">
    <property type="component" value="Unassembled WGS sequence"/>
</dbReference>
<keyword evidence="2" id="KW-1185">Reference proteome</keyword>
<dbReference type="EMBL" id="BMAW01013545">
    <property type="protein sequence ID" value="GFT34635.1"/>
    <property type="molecule type" value="Genomic_DNA"/>
</dbReference>
<proteinExistence type="predicted"/>
<reference evidence="1" key="1">
    <citation type="submission" date="2020-08" db="EMBL/GenBank/DDBJ databases">
        <title>Multicomponent nature underlies the extraordinary mechanical properties of spider dragline silk.</title>
        <authorList>
            <person name="Kono N."/>
            <person name="Nakamura H."/>
            <person name="Mori M."/>
            <person name="Yoshida Y."/>
            <person name="Ohtoshi R."/>
            <person name="Malay A.D."/>
            <person name="Moran D.A.P."/>
            <person name="Tomita M."/>
            <person name="Numata K."/>
            <person name="Arakawa K."/>
        </authorList>
    </citation>
    <scope>NUCLEOTIDE SEQUENCE</scope>
</reference>
<evidence type="ECO:0000313" key="1">
    <source>
        <dbReference type="EMBL" id="GFT34635.1"/>
    </source>
</evidence>
<evidence type="ECO:0000313" key="2">
    <source>
        <dbReference type="Proteomes" id="UP000887013"/>
    </source>
</evidence>
<organism evidence="1 2">
    <name type="scientific">Nephila pilipes</name>
    <name type="common">Giant wood spider</name>
    <name type="synonym">Nephila maculata</name>
    <dbReference type="NCBI Taxonomy" id="299642"/>
    <lineage>
        <taxon>Eukaryota</taxon>
        <taxon>Metazoa</taxon>
        <taxon>Ecdysozoa</taxon>
        <taxon>Arthropoda</taxon>
        <taxon>Chelicerata</taxon>
        <taxon>Arachnida</taxon>
        <taxon>Araneae</taxon>
        <taxon>Araneomorphae</taxon>
        <taxon>Entelegynae</taxon>
        <taxon>Araneoidea</taxon>
        <taxon>Nephilidae</taxon>
        <taxon>Nephila</taxon>
    </lineage>
</organism>
<dbReference type="AlphaFoldDB" id="A0A8X6TQX3"/>
<accession>A0A8X6TQX3</accession>